<feature type="domain" description="PilZ" evidence="1">
    <location>
        <begin position="33"/>
        <end position="91"/>
    </location>
</feature>
<dbReference type="EMBL" id="CP045503">
    <property type="protein sequence ID" value="QPG58589.1"/>
    <property type="molecule type" value="Genomic_DNA"/>
</dbReference>
<dbReference type="SUPFAM" id="SSF141371">
    <property type="entry name" value="PilZ domain-like"/>
    <property type="match status" value="1"/>
</dbReference>
<dbReference type="Gene3D" id="2.40.10.220">
    <property type="entry name" value="predicted glycosyltransferase like domains"/>
    <property type="match status" value="1"/>
</dbReference>
<keyword evidence="3" id="KW-1185">Reference proteome</keyword>
<gene>
    <name evidence="2" type="ORF">FM038_014985</name>
</gene>
<evidence type="ECO:0000313" key="2">
    <source>
        <dbReference type="EMBL" id="QPG58589.1"/>
    </source>
</evidence>
<proteinExistence type="predicted"/>
<organism evidence="2 3">
    <name type="scientific">Shewanella eurypsychrophilus</name>
    <dbReference type="NCBI Taxonomy" id="2593656"/>
    <lineage>
        <taxon>Bacteria</taxon>
        <taxon>Pseudomonadati</taxon>
        <taxon>Pseudomonadota</taxon>
        <taxon>Gammaproteobacteria</taxon>
        <taxon>Alteromonadales</taxon>
        <taxon>Shewanellaceae</taxon>
        <taxon>Shewanella</taxon>
    </lineage>
</organism>
<reference evidence="2" key="1">
    <citation type="submission" date="2021-07" db="EMBL/GenBank/DDBJ databases">
        <title>Shewanella sp. YLB-07 whole genome sequence.</title>
        <authorList>
            <person name="Yu L."/>
        </authorList>
    </citation>
    <scope>NUCLEOTIDE SEQUENCE</scope>
    <source>
        <strain evidence="2">YLB-08</strain>
    </source>
</reference>
<protein>
    <submittedName>
        <fullName evidence="2">PilZ domain-containing protein</fullName>
    </submittedName>
</protein>
<sequence length="100" mass="11241">MADITEDLDDRRTSLRVDMEAERIGLAWHDVNGQQQLADGICIDLSRRGVLIEYKSGFKVGELLEVTFNPDNDKKHTVKGQVCRTISCSPQGFHIAIQLL</sequence>
<dbReference type="InterPro" id="IPR009875">
    <property type="entry name" value="PilZ_domain"/>
</dbReference>
<evidence type="ECO:0000313" key="3">
    <source>
        <dbReference type="Proteomes" id="UP000316416"/>
    </source>
</evidence>
<evidence type="ECO:0000259" key="1">
    <source>
        <dbReference type="Pfam" id="PF07238"/>
    </source>
</evidence>
<accession>A0ABX6V7I7</accession>
<dbReference type="Proteomes" id="UP000316416">
    <property type="component" value="Chromosome"/>
</dbReference>
<dbReference type="RefSeq" id="WP_142874207.1">
    <property type="nucleotide sequence ID" value="NZ_CP045503.2"/>
</dbReference>
<name>A0ABX6V7I7_9GAMM</name>
<dbReference type="Pfam" id="PF07238">
    <property type="entry name" value="PilZ"/>
    <property type="match status" value="1"/>
</dbReference>